<sequence>MFMMTIEQVPANTIADLKTLLKTTQVPDKIMAMGPELIQYLTHIKASQLSDTDHLGFDLGSAGILTLIEQVNTAFFDHFHMFDDAAPIEPKLTRKILVLYQLKPIDDQHFLLHLKQLDY</sequence>
<proteinExistence type="predicted"/>
<evidence type="ECO:0000313" key="1">
    <source>
        <dbReference type="EMBL" id="AXN36742.1"/>
    </source>
</evidence>
<name>A0A385AGB6_LATCU</name>
<evidence type="ECO:0000313" key="2">
    <source>
        <dbReference type="Proteomes" id="UP000257607"/>
    </source>
</evidence>
<protein>
    <submittedName>
        <fullName evidence="1">Uncharacterized protein</fullName>
    </submittedName>
</protein>
<organism evidence="1 2">
    <name type="scientific">Latilactobacillus curvatus</name>
    <name type="common">Lactobacillus curvatus</name>
    <dbReference type="NCBI Taxonomy" id="28038"/>
    <lineage>
        <taxon>Bacteria</taxon>
        <taxon>Bacillati</taxon>
        <taxon>Bacillota</taxon>
        <taxon>Bacilli</taxon>
        <taxon>Lactobacillales</taxon>
        <taxon>Lactobacillaceae</taxon>
        <taxon>Latilactobacillus</taxon>
    </lineage>
</organism>
<dbReference type="Proteomes" id="UP000257607">
    <property type="component" value="Chromosome"/>
</dbReference>
<accession>A0A385AGB6</accession>
<dbReference type="AlphaFoldDB" id="A0A385AGB6"/>
<dbReference type="EMBL" id="CP031003">
    <property type="protein sequence ID" value="AXN36742.1"/>
    <property type="molecule type" value="Genomic_DNA"/>
</dbReference>
<reference evidence="1 2" key="1">
    <citation type="submission" date="2018-07" db="EMBL/GenBank/DDBJ databases">
        <title>Lactobacillus curvatus genome sequence.</title>
        <authorList>
            <person name="Prechtl R."/>
        </authorList>
    </citation>
    <scope>NUCLEOTIDE SEQUENCE [LARGE SCALE GENOMIC DNA]</scope>
    <source>
        <strain evidence="1 2">TMW 1.1928</strain>
    </source>
</reference>
<gene>
    <name evidence="1" type="ORF">DT351_10595</name>
</gene>